<dbReference type="GO" id="GO:0050982">
    <property type="term" value="P:detection of mechanical stimulus"/>
    <property type="evidence" value="ECO:0007669"/>
    <property type="project" value="TreeGrafter"/>
</dbReference>
<dbReference type="EMBL" id="BPLR01016031">
    <property type="protein sequence ID" value="GIY80635.1"/>
    <property type="molecule type" value="Genomic_DNA"/>
</dbReference>
<keyword evidence="2" id="KW-0812">Transmembrane</keyword>
<feature type="transmembrane region" description="Helical" evidence="2">
    <location>
        <begin position="47"/>
        <end position="75"/>
    </location>
</feature>
<keyword evidence="2" id="KW-0472">Membrane</keyword>
<feature type="region of interest" description="Disordered" evidence="1">
    <location>
        <begin position="126"/>
        <end position="145"/>
    </location>
</feature>
<sequence>MLSNAMYYERSAKPASGGFKIVSTSLVLKQAQQRRRRGPALPQEEKVLTALVVCLLRLVDGRTSIGASLFFMWAYGIAFGDEKTSKWLSSLVISFISSVLVTQPIKIILMAIVASCMCRSIDYDEDDADEDEEDPRLQHDEEFFT</sequence>
<dbReference type="AlphaFoldDB" id="A0AAV4WCM1"/>
<keyword evidence="4" id="KW-1185">Reference proteome</keyword>
<keyword evidence="2" id="KW-1133">Transmembrane helix</keyword>
<reference evidence="3 4" key="1">
    <citation type="submission" date="2021-06" db="EMBL/GenBank/DDBJ databases">
        <title>Caerostris extrusa draft genome.</title>
        <authorList>
            <person name="Kono N."/>
            <person name="Arakawa K."/>
        </authorList>
    </citation>
    <scope>NUCLEOTIDE SEQUENCE [LARGE SCALE GENOMIC DNA]</scope>
</reference>
<evidence type="ECO:0000256" key="1">
    <source>
        <dbReference type="SAM" id="MobiDB-lite"/>
    </source>
</evidence>
<comment type="caution">
    <text evidence="3">The sequence shown here is derived from an EMBL/GenBank/DDBJ whole genome shotgun (WGS) entry which is preliminary data.</text>
</comment>
<organism evidence="3 4">
    <name type="scientific">Caerostris extrusa</name>
    <name type="common">Bark spider</name>
    <name type="synonym">Caerostris bankana</name>
    <dbReference type="NCBI Taxonomy" id="172846"/>
    <lineage>
        <taxon>Eukaryota</taxon>
        <taxon>Metazoa</taxon>
        <taxon>Ecdysozoa</taxon>
        <taxon>Arthropoda</taxon>
        <taxon>Chelicerata</taxon>
        <taxon>Arachnida</taxon>
        <taxon>Araneae</taxon>
        <taxon>Araneomorphae</taxon>
        <taxon>Entelegynae</taxon>
        <taxon>Araneoidea</taxon>
        <taxon>Araneidae</taxon>
        <taxon>Caerostris</taxon>
    </lineage>
</organism>
<dbReference type="Proteomes" id="UP001054945">
    <property type="component" value="Unassembled WGS sequence"/>
</dbReference>
<evidence type="ECO:0000313" key="3">
    <source>
        <dbReference type="EMBL" id="GIY80635.1"/>
    </source>
</evidence>
<protein>
    <submittedName>
        <fullName evidence="3">Polycystic kidney disease protein 1-like 2</fullName>
    </submittedName>
</protein>
<accession>A0AAV4WCM1</accession>
<dbReference type="InterPro" id="IPR051223">
    <property type="entry name" value="Polycystin"/>
</dbReference>
<feature type="compositionally biased region" description="Basic and acidic residues" evidence="1">
    <location>
        <begin position="135"/>
        <end position="145"/>
    </location>
</feature>
<gene>
    <name evidence="3" type="primary">Pkd1l2_0</name>
    <name evidence="3" type="ORF">CEXT_179471</name>
</gene>
<dbReference type="PANTHER" id="PTHR10877">
    <property type="entry name" value="POLYCYSTIN FAMILY MEMBER"/>
    <property type="match status" value="1"/>
</dbReference>
<proteinExistence type="predicted"/>
<dbReference type="GO" id="GO:0005262">
    <property type="term" value="F:calcium channel activity"/>
    <property type="evidence" value="ECO:0007669"/>
    <property type="project" value="TreeGrafter"/>
</dbReference>
<dbReference type="GO" id="GO:0016020">
    <property type="term" value="C:membrane"/>
    <property type="evidence" value="ECO:0007669"/>
    <property type="project" value="TreeGrafter"/>
</dbReference>
<name>A0AAV4WCM1_CAEEX</name>
<feature type="transmembrane region" description="Helical" evidence="2">
    <location>
        <begin position="87"/>
        <end position="113"/>
    </location>
</feature>
<evidence type="ECO:0000313" key="4">
    <source>
        <dbReference type="Proteomes" id="UP001054945"/>
    </source>
</evidence>
<evidence type="ECO:0000256" key="2">
    <source>
        <dbReference type="SAM" id="Phobius"/>
    </source>
</evidence>
<dbReference type="PANTHER" id="PTHR10877:SF150">
    <property type="entry name" value="REJ DOMAIN-CONTAINING PROTEIN"/>
    <property type="match status" value="1"/>
</dbReference>